<proteinExistence type="predicted"/>
<protein>
    <submittedName>
        <fullName evidence="2">Exopolysaccharide synthesis, ExoD</fullName>
    </submittedName>
</protein>
<feature type="transmembrane region" description="Helical" evidence="1">
    <location>
        <begin position="47"/>
        <end position="76"/>
    </location>
</feature>
<dbReference type="RefSeq" id="WP_145115122.1">
    <property type="nucleotide sequence ID" value="NZ_CP036349.1"/>
</dbReference>
<keyword evidence="3" id="KW-1185">Reference proteome</keyword>
<dbReference type="KEGG" id="bmei:Spa11_38320"/>
<evidence type="ECO:0000256" key="1">
    <source>
        <dbReference type="SAM" id="Phobius"/>
    </source>
</evidence>
<keyword evidence="1" id="KW-1133">Transmembrane helix</keyword>
<evidence type="ECO:0000313" key="2">
    <source>
        <dbReference type="EMBL" id="QDV75612.1"/>
    </source>
</evidence>
<dbReference type="PANTHER" id="PTHR41795">
    <property type="entry name" value="EXOPOLYSACCHARIDE SYNTHESIS PROTEIN"/>
    <property type="match status" value="1"/>
</dbReference>
<dbReference type="Proteomes" id="UP000316426">
    <property type="component" value="Chromosome"/>
</dbReference>
<evidence type="ECO:0000313" key="3">
    <source>
        <dbReference type="Proteomes" id="UP000316426"/>
    </source>
</evidence>
<sequence>MEAAMASESPTKLSELLDEMVEGTNGDKVSLGDLLDTVESRSFGPLLVVPALIAASPIGAVPGMSVITGSMIILLAGQLVAGRRHPWLPQRIRDFEFDRERLTKTRKKLRPWLKWAERPIQARLTMLVEPPADRVIAVICIALSLLFYPLALVPFGVFLPSVAILFFGVGLSARDGLLTLFAFGMTAATVWAAIAFWPF</sequence>
<feature type="transmembrane region" description="Helical" evidence="1">
    <location>
        <begin position="177"/>
        <end position="197"/>
    </location>
</feature>
<dbReference type="PIRSF" id="PIRSF033239">
    <property type="entry name" value="ExoD"/>
    <property type="match status" value="1"/>
</dbReference>
<dbReference type="InterPro" id="IPR010331">
    <property type="entry name" value="ExoD"/>
</dbReference>
<keyword evidence="1" id="KW-0812">Transmembrane</keyword>
<dbReference type="Pfam" id="PF06055">
    <property type="entry name" value="ExoD"/>
    <property type="match status" value="1"/>
</dbReference>
<organism evidence="2 3">
    <name type="scientific">Botrimarina mediterranea</name>
    <dbReference type="NCBI Taxonomy" id="2528022"/>
    <lineage>
        <taxon>Bacteria</taxon>
        <taxon>Pseudomonadati</taxon>
        <taxon>Planctomycetota</taxon>
        <taxon>Planctomycetia</taxon>
        <taxon>Pirellulales</taxon>
        <taxon>Lacipirellulaceae</taxon>
        <taxon>Botrimarina</taxon>
    </lineage>
</organism>
<dbReference type="EMBL" id="CP036349">
    <property type="protein sequence ID" value="QDV75612.1"/>
    <property type="molecule type" value="Genomic_DNA"/>
</dbReference>
<feature type="transmembrane region" description="Helical" evidence="1">
    <location>
        <begin position="135"/>
        <end position="157"/>
    </location>
</feature>
<accession>A0A518KCT2</accession>
<gene>
    <name evidence="2" type="ORF">Spa11_38320</name>
</gene>
<dbReference type="AlphaFoldDB" id="A0A518KCT2"/>
<dbReference type="PANTHER" id="PTHR41795:SF1">
    <property type="entry name" value="EXOPOLYSACCHARIDE SYNTHESIS PROTEIN"/>
    <property type="match status" value="1"/>
</dbReference>
<reference evidence="2 3" key="1">
    <citation type="submission" date="2019-02" db="EMBL/GenBank/DDBJ databases">
        <title>Deep-cultivation of Planctomycetes and their phenomic and genomic characterization uncovers novel biology.</title>
        <authorList>
            <person name="Wiegand S."/>
            <person name="Jogler M."/>
            <person name="Boedeker C."/>
            <person name="Pinto D."/>
            <person name="Vollmers J."/>
            <person name="Rivas-Marin E."/>
            <person name="Kohn T."/>
            <person name="Peeters S.H."/>
            <person name="Heuer A."/>
            <person name="Rast P."/>
            <person name="Oberbeckmann S."/>
            <person name="Bunk B."/>
            <person name="Jeske O."/>
            <person name="Meyerdierks A."/>
            <person name="Storesund J.E."/>
            <person name="Kallscheuer N."/>
            <person name="Luecker S."/>
            <person name="Lage O.M."/>
            <person name="Pohl T."/>
            <person name="Merkel B.J."/>
            <person name="Hornburger P."/>
            <person name="Mueller R.-W."/>
            <person name="Bruemmer F."/>
            <person name="Labrenz M."/>
            <person name="Spormann A.M."/>
            <person name="Op den Camp H."/>
            <person name="Overmann J."/>
            <person name="Amann R."/>
            <person name="Jetten M.S.M."/>
            <person name="Mascher T."/>
            <person name="Medema M.H."/>
            <person name="Devos D.P."/>
            <person name="Kaster A.-K."/>
            <person name="Ovreas L."/>
            <person name="Rohde M."/>
            <person name="Galperin M.Y."/>
            <person name="Jogler C."/>
        </authorList>
    </citation>
    <scope>NUCLEOTIDE SEQUENCE [LARGE SCALE GENOMIC DNA]</scope>
    <source>
        <strain evidence="2 3">Spa11</strain>
    </source>
</reference>
<keyword evidence="1" id="KW-0472">Membrane</keyword>
<name>A0A518KCT2_9BACT</name>